<dbReference type="InterPro" id="IPR006829">
    <property type="entry name" value="LXG_dom"/>
</dbReference>
<dbReference type="RefSeq" id="WP_185347199.1">
    <property type="nucleotide sequence ID" value="NZ_JAASTU010000013.1"/>
</dbReference>
<feature type="domain" description="LXG" evidence="2">
    <location>
        <begin position="1"/>
        <end position="237"/>
    </location>
</feature>
<accession>A0ABR6SY41</accession>
<reference evidence="3 4" key="1">
    <citation type="submission" date="2020-03" db="EMBL/GenBank/DDBJ databases">
        <title>Soil Listeria distribution.</title>
        <authorList>
            <person name="Liao J."/>
            <person name="Wiedmann M."/>
        </authorList>
    </citation>
    <scope>NUCLEOTIDE SEQUENCE [LARGE SCALE GENOMIC DNA]</scope>
    <source>
        <strain evidence="3 4">FSL L7-1515</strain>
    </source>
</reference>
<dbReference type="EMBL" id="JAASUB010000013">
    <property type="protein sequence ID" value="MBC1510517.1"/>
    <property type="molecule type" value="Genomic_DNA"/>
</dbReference>
<gene>
    <name evidence="3" type="ORF">HCJ59_11535</name>
</gene>
<protein>
    <recommendedName>
        <fullName evidence="2">LXG domain-containing protein</fullName>
    </recommendedName>
</protein>
<comment type="caution">
    <text evidence="3">The sequence shown here is derived from an EMBL/GenBank/DDBJ whole genome shotgun (WGS) entry which is preliminary data.</text>
</comment>
<comment type="similarity">
    <text evidence="1">In the N-terminal section; belongs to the LXG family.</text>
</comment>
<evidence type="ECO:0000313" key="3">
    <source>
        <dbReference type="EMBL" id="MBC1510517.1"/>
    </source>
</evidence>
<keyword evidence="4" id="KW-1185">Reference proteome</keyword>
<proteinExistence type="inferred from homology"/>
<dbReference type="Proteomes" id="UP000587800">
    <property type="component" value="Unassembled WGS sequence"/>
</dbReference>
<organism evidence="3 4">
    <name type="scientific">Listeria immobilis</name>
    <dbReference type="NCBI Taxonomy" id="2713502"/>
    <lineage>
        <taxon>Bacteria</taxon>
        <taxon>Bacillati</taxon>
        <taxon>Bacillota</taxon>
        <taxon>Bacilli</taxon>
        <taxon>Bacillales</taxon>
        <taxon>Listeriaceae</taxon>
        <taxon>Listeria</taxon>
    </lineage>
</organism>
<dbReference type="PROSITE" id="PS51756">
    <property type="entry name" value="LXG"/>
    <property type="match status" value="1"/>
</dbReference>
<evidence type="ECO:0000313" key="4">
    <source>
        <dbReference type="Proteomes" id="UP000587800"/>
    </source>
</evidence>
<sequence>MGLVYSSSESAELVQSLTSNLTNGKEAINQLKLGSQEVIAAVDGHSLAGAAYTAGKGIFSDLIIPTITRVTTACEAIELELQKYETADQNISNEGYLNEENLNQQIAIKKMMKASVDFASSIAKAALRNNPATTILDSLLDFQKKLDQMSDSIQDDIEQLQIKLDKLHTFSSQTNGLFSDSLNDLNIAMQGVLVLDNTIINSDGSYTLPTGTDKSWFTGKKDVAAFKNSPNYIATHAPENMTPGETENWLIENLNKFGPDFLDYIKDGTISTISFVNGRAFLNGVAITQDSLGRLKLGNRFLFKPTTNGGHVYNLGKSFQNKSGIDLGNYHYSMLPNGSIDFGELKLAGLSNFKEAFNPVNDFKGWGDASKVGKFGKGLGILGTGLTIGNNFAENIDLSDGLDAGETVDFVTDSAIDIGSAAGATAVGAMVGSAFLPPLGTVVGAAVGVGINVAINWEFGGPPKKSAVDHVKDGVKTVTKAVGDWVGGFLFGNG</sequence>
<name>A0ABR6SY41_9LIST</name>
<evidence type="ECO:0000256" key="1">
    <source>
        <dbReference type="ARBA" id="ARBA00034117"/>
    </source>
</evidence>
<evidence type="ECO:0000259" key="2">
    <source>
        <dbReference type="PROSITE" id="PS51756"/>
    </source>
</evidence>